<proteinExistence type="inferred from homology"/>
<evidence type="ECO:0000256" key="1">
    <source>
        <dbReference type="ARBA" id="ARBA00022988"/>
    </source>
</evidence>
<comment type="function">
    <text evidence="3">Required for maturation of urease via the functional incorporation of the urease nickel metallocenter.</text>
</comment>
<dbReference type="RefSeq" id="WP_308948705.1">
    <property type="nucleotide sequence ID" value="NZ_JARXHW010000005.1"/>
</dbReference>
<evidence type="ECO:0000256" key="3">
    <source>
        <dbReference type="HAMAP-Rule" id="MF_01385"/>
    </source>
</evidence>
<keyword evidence="1 3" id="KW-0996">Nickel insertion</keyword>
<reference evidence="4 5" key="1">
    <citation type="submission" date="2023-04" db="EMBL/GenBank/DDBJ databases">
        <title>A novel bacteria isolated from coastal sediment.</title>
        <authorList>
            <person name="Liu X.-J."/>
            <person name="Du Z.-J."/>
        </authorList>
    </citation>
    <scope>NUCLEOTIDE SEQUENCE [LARGE SCALE GENOMIC DNA]</scope>
    <source>
        <strain evidence="4 5">SDUM461003</strain>
    </source>
</reference>
<dbReference type="HAMAP" id="MF_01385">
    <property type="entry name" value="UreF"/>
    <property type="match status" value="1"/>
</dbReference>
<dbReference type="PANTHER" id="PTHR33620">
    <property type="entry name" value="UREASE ACCESSORY PROTEIN F"/>
    <property type="match status" value="1"/>
</dbReference>
<dbReference type="InterPro" id="IPR002639">
    <property type="entry name" value="UreF"/>
</dbReference>
<dbReference type="Gene3D" id="1.10.4190.10">
    <property type="entry name" value="Urease accessory protein UreF"/>
    <property type="match status" value="1"/>
</dbReference>
<comment type="caution">
    <text evidence="4">The sequence shown here is derived from an EMBL/GenBank/DDBJ whole genome shotgun (WGS) entry which is preliminary data.</text>
</comment>
<comment type="subcellular location">
    <subcellularLocation>
        <location evidence="3">Cytoplasm</location>
    </subcellularLocation>
</comment>
<comment type="subunit">
    <text evidence="3">UreD, UreF and UreG form a complex that acts as a GTP-hydrolysis-dependent molecular chaperone, activating the urease apoprotein by helping to assemble the nickel containing metallocenter of UreC. The UreE protein probably delivers the nickel.</text>
</comment>
<gene>
    <name evidence="3" type="primary">ureF</name>
    <name evidence="4" type="ORF">QEH52_03725</name>
</gene>
<dbReference type="Pfam" id="PF01730">
    <property type="entry name" value="UreF"/>
    <property type="match status" value="1"/>
</dbReference>
<name>A0ABU1AR08_9BACT</name>
<dbReference type="InterPro" id="IPR038277">
    <property type="entry name" value="UreF_sf"/>
</dbReference>
<evidence type="ECO:0000313" key="5">
    <source>
        <dbReference type="Proteomes" id="UP001225316"/>
    </source>
</evidence>
<sequence length="241" mass="26647">MTSNHQEQECCDRAAWVPALLQVSDPLFPTGAYAHSMGLEQWAATCKFKTGDDLVQFFQEHAGPALARLELPYLRYVREAIVAEDWATVLVLDAEIDAWKWASEIREASISQGRGRLRLLKKLWQASPEIETYSAAFATGRARGHHLVVAALQFELLNVPNEAGLMTYAYQSLANFVSASIKLLRISPESAQLALAAGLEQLPDWVAASKQVEREAAGWFAPAFDIASARHATAFSRLFIS</sequence>
<evidence type="ECO:0000313" key="4">
    <source>
        <dbReference type="EMBL" id="MDQ8206603.1"/>
    </source>
</evidence>
<keyword evidence="5" id="KW-1185">Reference proteome</keyword>
<dbReference type="Proteomes" id="UP001225316">
    <property type="component" value="Unassembled WGS sequence"/>
</dbReference>
<comment type="similarity">
    <text evidence="3">Belongs to the UreF family.</text>
</comment>
<organism evidence="4 5">
    <name type="scientific">Thalassobacterium maritimum</name>
    <dbReference type="NCBI Taxonomy" id="3041265"/>
    <lineage>
        <taxon>Bacteria</taxon>
        <taxon>Pseudomonadati</taxon>
        <taxon>Verrucomicrobiota</taxon>
        <taxon>Opitutia</taxon>
        <taxon>Puniceicoccales</taxon>
        <taxon>Coraliomargaritaceae</taxon>
        <taxon>Thalassobacterium</taxon>
    </lineage>
</organism>
<dbReference type="PANTHER" id="PTHR33620:SF1">
    <property type="entry name" value="UREASE ACCESSORY PROTEIN F"/>
    <property type="match status" value="1"/>
</dbReference>
<evidence type="ECO:0000256" key="2">
    <source>
        <dbReference type="ARBA" id="ARBA00023186"/>
    </source>
</evidence>
<protein>
    <recommendedName>
        <fullName evidence="3">Urease accessory protein UreF</fullName>
    </recommendedName>
</protein>
<keyword evidence="3" id="KW-0963">Cytoplasm</keyword>
<dbReference type="EMBL" id="JARXHW010000005">
    <property type="protein sequence ID" value="MDQ8206603.1"/>
    <property type="molecule type" value="Genomic_DNA"/>
</dbReference>
<accession>A0ABU1AR08</accession>
<keyword evidence="2 3" id="KW-0143">Chaperone</keyword>
<dbReference type="PIRSF" id="PIRSF009467">
    <property type="entry name" value="Ureas_acces_UreF"/>
    <property type="match status" value="1"/>
</dbReference>